<evidence type="ECO:0000256" key="2">
    <source>
        <dbReference type="ARBA" id="ARBA00007776"/>
    </source>
</evidence>
<evidence type="ECO:0000313" key="10">
    <source>
        <dbReference type="Proteomes" id="UP000294886"/>
    </source>
</evidence>
<evidence type="ECO:0000256" key="3">
    <source>
        <dbReference type="ARBA" id="ARBA00022475"/>
    </source>
</evidence>
<dbReference type="Pfam" id="PF04093">
    <property type="entry name" value="MreD"/>
    <property type="match status" value="1"/>
</dbReference>
<dbReference type="InterPro" id="IPR007227">
    <property type="entry name" value="Cell_shape_determining_MreD"/>
</dbReference>
<evidence type="ECO:0000313" key="9">
    <source>
        <dbReference type="EMBL" id="TCO66862.1"/>
    </source>
</evidence>
<evidence type="ECO:0000256" key="8">
    <source>
        <dbReference type="SAM" id="Phobius"/>
    </source>
</evidence>
<evidence type="ECO:0000256" key="1">
    <source>
        <dbReference type="ARBA" id="ARBA00004651"/>
    </source>
</evidence>
<dbReference type="PIRSF" id="PIRSF037497">
    <property type="entry name" value="MreD_Clostridium/Treponema_prd"/>
    <property type="match status" value="1"/>
</dbReference>
<dbReference type="GO" id="GO:0005886">
    <property type="term" value="C:plasma membrane"/>
    <property type="evidence" value="ECO:0007669"/>
    <property type="project" value="UniProtKB-SubCell"/>
</dbReference>
<keyword evidence="6 8" id="KW-1133">Transmembrane helix</keyword>
<feature type="transmembrane region" description="Helical" evidence="8">
    <location>
        <begin position="6"/>
        <end position="27"/>
    </location>
</feature>
<keyword evidence="7 8" id="KW-0472">Membrane</keyword>
<evidence type="ECO:0000256" key="6">
    <source>
        <dbReference type="ARBA" id="ARBA00022989"/>
    </source>
</evidence>
<dbReference type="GO" id="GO:0008360">
    <property type="term" value="P:regulation of cell shape"/>
    <property type="evidence" value="ECO:0007669"/>
    <property type="project" value="UniProtKB-KW"/>
</dbReference>
<name>A0A4R2K4T2_9THEO</name>
<dbReference type="InterPro" id="IPR017225">
    <property type="entry name" value="Cell_shape_determin_MreD_prd"/>
</dbReference>
<dbReference type="AlphaFoldDB" id="A0A4R2K4T2"/>
<comment type="caution">
    <text evidence="9">The sequence shown here is derived from an EMBL/GenBank/DDBJ whole genome shotgun (WGS) entry which is preliminary data.</text>
</comment>
<proteinExistence type="inferred from homology"/>
<keyword evidence="3" id="KW-1003">Cell membrane</keyword>
<reference evidence="9 10" key="1">
    <citation type="submission" date="2019-03" db="EMBL/GenBank/DDBJ databases">
        <title>Genomic Encyclopedia of Type Strains, Phase IV (KMG-IV): sequencing the most valuable type-strain genomes for metagenomic binning, comparative biology and taxonomic classification.</title>
        <authorList>
            <person name="Goeker M."/>
        </authorList>
    </citation>
    <scope>NUCLEOTIDE SEQUENCE [LARGE SCALE GENOMIC DNA]</scope>
    <source>
        <strain evidence="9 10">DSM 13054</strain>
    </source>
</reference>
<evidence type="ECO:0000256" key="7">
    <source>
        <dbReference type="ARBA" id="ARBA00023136"/>
    </source>
</evidence>
<dbReference type="Proteomes" id="UP000294886">
    <property type="component" value="Unassembled WGS sequence"/>
</dbReference>
<accession>A0A4R2K4T2</accession>
<keyword evidence="4 8" id="KW-0812">Transmembrane</keyword>
<protein>
    <submittedName>
        <fullName evidence="9">Rod shape-determining protein MreD</fullName>
    </submittedName>
</protein>
<comment type="similarity">
    <text evidence="2">Belongs to the MreD family.</text>
</comment>
<feature type="transmembrane region" description="Helical" evidence="8">
    <location>
        <begin position="96"/>
        <end position="119"/>
    </location>
</feature>
<dbReference type="NCBIfam" id="TIGR03426">
    <property type="entry name" value="shape_MreD"/>
    <property type="match status" value="1"/>
</dbReference>
<feature type="transmembrane region" description="Helical" evidence="8">
    <location>
        <begin position="139"/>
        <end position="159"/>
    </location>
</feature>
<feature type="transmembrane region" description="Helical" evidence="8">
    <location>
        <begin position="63"/>
        <end position="84"/>
    </location>
</feature>
<organism evidence="9 10">
    <name type="scientific">Caldanaerobacter subterraneus</name>
    <dbReference type="NCBI Taxonomy" id="911092"/>
    <lineage>
        <taxon>Bacteria</taxon>
        <taxon>Bacillati</taxon>
        <taxon>Bacillota</taxon>
        <taxon>Clostridia</taxon>
        <taxon>Thermoanaerobacterales</taxon>
        <taxon>Thermoanaerobacteraceae</taxon>
        <taxon>Caldanaerobacter</taxon>
    </lineage>
</organism>
<evidence type="ECO:0000256" key="5">
    <source>
        <dbReference type="ARBA" id="ARBA00022960"/>
    </source>
</evidence>
<dbReference type="RefSeq" id="WP_132039545.1">
    <property type="nucleotide sequence ID" value="NZ_SLWU01000009.1"/>
</dbReference>
<comment type="subcellular location">
    <subcellularLocation>
        <location evidence="1">Cell membrane</location>
        <topology evidence="1">Multi-pass membrane protein</topology>
    </subcellularLocation>
</comment>
<keyword evidence="5" id="KW-0133">Cell shape</keyword>
<dbReference type="EMBL" id="SLWU01000009">
    <property type="protein sequence ID" value="TCO66862.1"/>
    <property type="molecule type" value="Genomic_DNA"/>
</dbReference>
<evidence type="ECO:0000256" key="4">
    <source>
        <dbReference type="ARBA" id="ARBA00022692"/>
    </source>
</evidence>
<gene>
    <name evidence="9" type="ORF">EV203_10969</name>
</gene>
<sequence length="172" mass="19885">MKRLYKYLLILLLIILQSSLFKFIDILGIKPDAVFIFVLSLSLLNGPWEAVYLSLFAGLVQDVIFNNALGVSTFSLFVVSYITGLLSKNVFKESTFVAFVFTFLGTLLYNLIIMFSMVLMKYQFNFLESLLDVGMIQSVYNSLIVAFVYRYIVAFNRYVSENKKLFSRKSWF</sequence>